<name>A0A6J5NCC4_9CAUD</name>
<sequence length="348" mass="36654">MASLKQMLGSATPLALIGGGAGFLLGGPGGAAAGAAIGGGIGASSANSLYGGGDANSQANLASILGAYGSRPVDLPNLQYTPYDIQNMSRYGTEAIYNPEAMSATELRDILGNTEMRAEQLQARQMLEDITNSGGMTAIDRARLSEIQNQIGSQERGSREQILQNMAQRGLYGSGAELASQLQNQQSASQAASLAGSQVASDAQNRAYNAILQGGQMASDIENTDYSRLAQSAQAQDAINQYNNQNRNTALMQDWQNKQNARTMNTSAENELKQQNQALLNQGQYYNAVNKPMAQYGMQSQQGQAAQQGLTGQANLSQQQNTNQSNFWSNIAGSAIQGAGFAYGKKGG</sequence>
<reference evidence="1" key="1">
    <citation type="submission" date="2020-04" db="EMBL/GenBank/DDBJ databases">
        <authorList>
            <person name="Chiriac C."/>
            <person name="Salcher M."/>
            <person name="Ghai R."/>
            <person name="Kavagutti S V."/>
        </authorList>
    </citation>
    <scope>NUCLEOTIDE SEQUENCE</scope>
</reference>
<accession>A0A6J5NCC4</accession>
<protein>
    <submittedName>
        <fullName evidence="1">Uncharacterized protein</fullName>
    </submittedName>
</protein>
<gene>
    <name evidence="1" type="ORF">UFOVP683_19</name>
</gene>
<evidence type="ECO:0000313" key="1">
    <source>
        <dbReference type="EMBL" id="CAB4157380.1"/>
    </source>
</evidence>
<organism evidence="1">
    <name type="scientific">uncultured Caudovirales phage</name>
    <dbReference type="NCBI Taxonomy" id="2100421"/>
    <lineage>
        <taxon>Viruses</taxon>
        <taxon>Duplodnaviria</taxon>
        <taxon>Heunggongvirae</taxon>
        <taxon>Uroviricota</taxon>
        <taxon>Caudoviricetes</taxon>
        <taxon>Peduoviridae</taxon>
        <taxon>Maltschvirus</taxon>
        <taxon>Maltschvirus maltsch</taxon>
    </lineage>
</organism>
<proteinExistence type="predicted"/>
<dbReference type="EMBL" id="LR796653">
    <property type="protein sequence ID" value="CAB4157380.1"/>
    <property type="molecule type" value="Genomic_DNA"/>
</dbReference>